<comment type="caution">
    <text evidence="3">The sequence shown here is derived from an EMBL/GenBank/DDBJ whole genome shotgun (WGS) entry which is preliminary data.</text>
</comment>
<gene>
    <name evidence="3" type="ORF">G4W83_001238</name>
</gene>
<sequence>MKRFKEIAAILLFALLAVGFTSSAMASSGSGGGPWDLISIFLVTTFFANYNPLILCNYRHLLVSIAGINKSILFQ</sequence>
<feature type="chain" id="PRO_5027973064" evidence="2">
    <location>
        <begin position="27"/>
        <end position="75"/>
    </location>
</feature>
<keyword evidence="1" id="KW-0812">Transmembrane</keyword>
<dbReference type="EMBL" id="DAATIK010000007">
    <property type="protein sequence ID" value="HAE8719304.1"/>
    <property type="molecule type" value="Genomic_DNA"/>
</dbReference>
<feature type="signal peptide" evidence="2">
    <location>
        <begin position="1"/>
        <end position="26"/>
    </location>
</feature>
<evidence type="ECO:0000313" key="3">
    <source>
        <dbReference type="EMBL" id="HAE8719304.1"/>
    </source>
</evidence>
<accession>A0A738E287</accession>
<organism evidence="3">
    <name type="scientific">Salmonella enterica subsp. enterica serovar Abortusovis</name>
    <dbReference type="NCBI Taxonomy" id="53961"/>
    <lineage>
        <taxon>Bacteria</taxon>
        <taxon>Pseudomonadati</taxon>
        <taxon>Pseudomonadota</taxon>
        <taxon>Gammaproteobacteria</taxon>
        <taxon>Enterobacterales</taxon>
        <taxon>Enterobacteriaceae</taxon>
        <taxon>Salmonella</taxon>
    </lineage>
</organism>
<evidence type="ECO:0000256" key="1">
    <source>
        <dbReference type="SAM" id="Phobius"/>
    </source>
</evidence>
<dbReference type="AlphaFoldDB" id="A0A738E287"/>
<protein>
    <submittedName>
        <fullName evidence="3">Uncharacterized protein</fullName>
    </submittedName>
</protein>
<keyword evidence="1" id="KW-0472">Membrane</keyword>
<proteinExistence type="predicted"/>
<keyword evidence="2" id="KW-0732">Signal</keyword>
<keyword evidence="1" id="KW-1133">Transmembrane helix</keyword>
<name>A0A738E287_SALET</name>
<reference evidence="3" key="1">
    <citation type="journal article" date="2018" name="Genome Biol.">
        <title>SKESA: strategic k-mer extension for scrupulous assemblies.</title>
        <authorList>
            <person name="Souvorov A."/>
            <person name="Agarwala R."/>
            <person name="Lipman D.J."/>
        </authorList>
    </citation>
    <scope>NUCLEOTIDE SEQUENCE</scope>
    <source>
        <strain evidence="3">M226</strain>
    </source>
</reference>
<reference evidence="3" key="2">
    <citation type="submission" date="2018-07" db="EMBL/GenBank/DDBJ databases">
        <authorList>
            <consortium name="NCBI Pathogen Detection Project"/>
        </authorList>
    </citation>
    <scope>NUCLEOTIDE SEQUENCE</scope>
    <source>
        <strain evidence="3">M226</strain>
    </source>
</reference>
<feature type="transmembrane region" description="Helical" evidence="1">
    <location>
        <begin position="36"/>
        <end position="55"/>
    </location>
</feature>
<evidence type="ECO:0000256" key="2">
    <source>
        <dbReference type="SAM" id="SignalP"/>
    </source>
</evidence>